<keyword evidence="6 8" id="KW-0472">Membrane</keyword>
<feature type="region of interest" description="Disordered" evidence="9">
    <location>
        <begin position="438"/>
        <end position="476"/>
    </location>
</feature>
<protein>
    <recommendedName>
        <fullName evidence="8">S-acyltransferase</fullName>
        <ecNumber evidence="8">2.3.1.225</ecNumber>
    </recommendedName>
    <alternativeName>
        <fullName evidence="8">Palmitoyltransferase</fullName>
    </alternativeName>
</protein>
<keyword evidence="5 8" id="KW-1133">Transmembrane helix</keyword>
<dbReference type="Proteomes" id="UP000825935">
    <property type="component" value="Chromosome 1"/>
</dbReference>
<feature type="transmembrane region" description="Helical" evidence="8">
    <location>
        <begin position="195"/>
        <end position="218"/>
    </location>
</feature>
<gene>
    <name evidence="11" type="ORF">KP509_01G068200</name>
</gene>
<comment type="similarity">
    <text evidence="2 8">Belongs to the DHHC palmitoyltransferase family.</text>
</comment>
<dbReference type="GO" id="GO:0006612">
    <property type="term" value="P:protein targeting to membrane"/>
    <property type="evidence" value="ECO:0007669"/>
    <property type="project" value="TreeGrafter"/>
</dbReference>
<dbReference type="Pfam" id="PF01529">
    <property type="entry name" value="DHHC"/>
    <property type="match status" value="1"/>
</dbReference>
<dbReference type="GO" id="GO:0005794">
    <property type="term" value="C:Golgi apparatus"/>
    <property type="evidence" value="ECO:0007669"/>
    <property type="project" value="TreeGrafter"/>
</dbReference>
<dbReference type="PROSITE" id="PS50216">
    <property type="entry name" value="DHHC"/>
    <property type="match status" value="1"/>
</dbReference>
<dbReference type="AlphaFoldDB" id="A0A8T2VM71"/>
<feature type="region of interest" description="Disordered" evidence="9">
    <location>
        <begin position="402"/>
        <end position="423"/>
    </location>
</feature>
<accession>A0A8T2VM71</accession>
<evidence type="ECO:0000256" key="3">
    <source>
        <dbReference type="ARBA" id="ARBA00022679"/>
    </source>
</evidence>
<feature type="domain" description="Palmitoyltransferase DHHC" evidence="10">
    <location>
        <begin position="150"/>
        <end position="283"/>
    </location>
</feature>
<dbReference type="EC" id="2.3.1.225" evidence="8"/>
<evidence type="ECO:0000256" key="7">
    <source>
        <dbReference type="ARBA" id="ARBA00023315"/>
    </source>
</evidence>
<keyword evidence="7 8" id="KW-0012">Acyltransferase</keyword>
<evidence type="ECO:0000256" key="1">
    <source>
        <dbReference type="ARBA" id="ARBA00004141"/>
    </source>
</evidence>
<name>A0A8T2VM71_CERRI</name>
<dbReference type="GO" id="GO:0016020">
    <property type="term" value="C:membrane"/>
    <property type="evidence" value="ECO:0007669"/>
    <property type="project" value="UniProtKB-SubCell"/>
</dbReference>
<evidence type="ECO:0000256" key="9">
    <source>
        <dbReference type="SAM" id="MobiDB-lite"/>
    </source>
</evidence>
<feature type="transmembrane region" description="Helical" evidence="8">
    <location>
        <begin position="43"/>
        <end position="66"/>
    </location>
</feature>
<comment type="subcellular location">
    <subcellularLocation>
        <location evidence="1">Membrane</location>
        <topology evidence="1">Multi-pass membrane protein</topology>
    </subcellularLocation>
</comment>
<evidence type="ECO:0000256" key="8">
    <source>
        <dbReference type="RuleBase" id="RU079119"/>
    </source>
</evidence>
<dbReference type="GO" id="GO:0005783">
    <property type="term" value="C:endoplasmic reticulum"/>
    <property type="evidence" value="ECO:0007669"/>
    <property type="project" value="TreeGrafter"/>
</dbReference>
<feature type="compositionally biased region" description="Polar residues" evidence="9">
    <location>
        <begin position="463"/>
        <end position="475"/>
    </location>
</feature>
<feature type="compositionally biased region" description="Polar residues" evidence="9">
    <location>
        <begin position="413"/>
        <end position="423"/>
    </location>
</feature>
<comment type="domain">
    <text evidence="8">The DHHC domain is required for palmitoyltransferase activity.</text>
</comment>
<feature type="transmembrane region" description="Helical" evidence="8">
    <location>
        <begin position="238"/>
        <end position="268"/>
    </location>
</feature>
<organism evidence="11 12">
    <name type="scientific">Ceratopteris richardii</name>
    <name type="common">Triangle waterfern</name>
    <dbReference type="NCBI Taxonomy" id="49495"/>
    <lineage>
        <taxon>Eukaryota</taxon>
        <taxon>Viridiplantae</taxon>
        <taxon>Streptophyta</taxon>
        <taxon>Embryophyta</taxon>
        <taxon>Tracheophyta</taxon>
        <taxon>Polypodiopsida</taxon>
        <taxon>Polypodiidae</taxon>
        <taxon>Polypodiales</taxon>
        <taxon>Pteridineae</taxon>
        <taxon>Pteridaceae</taxon>
        <taxon>Parkerioideae</taxon>
        <taxon>Ceratopteris</taxon>
    </lineage>
</organism>
<proteinExistence type="inferred from homology"/>
<evidence type="ECO:0000256" key="2">
    <source>
        <dbReference type="ARBA" id="ARBA00008574"/>
    </source>
</evidence>
<evidence type="ECO:0000259" key="10">
    <source>
        <dbReference type="Pfam" id="PF01529"/>
    </source>
</evidence>
<dbReference type="EMBL" id="CM035406">
    <property type="protein sequence ID" value="KAH7446673.1"/>
    <property type="molecule type" value="Genomic_DNA"/>
</dbReference>
<dbReference type="OrthoDB" id="9909019at2759"/>
<feature type="compositionally biased region" description="Low complexity" evidence="9">
    <location>
        <begin position="509"/>
        <end position="522"/>
    </location>
</feature>
<reference evidence="11" key="1">
    <citation type="submission" date="2021-08" db="EMBL/GenBank/DDBJ databases">
        <title>WGS assembly of Ceratopteris richardii.</title>
        <authorList>
            <person name="Marchant D.B."/>
            <person name="Chen G."/>
            <person name="Jenkins J."/>
            <person name="Shu S."/>
            <person name="Leebens-Mack J."/>
            <person name="Grimwood J."/>
            <person name="Schmutz J."/>
            <person name="Soltis P."/>
            <person name="Soltis D."/>
            <person name="Chen Z.-H."/>
        </authorList>
    </citation>
    <scope>NUCLEOTIDE SEQUENCE</scope>
    <source>
        <strain evidence="11">Whitten #5841</strain>
        <tissue evidence="11">Leaf</tissue>
    </source>
</reference>
<feature type="transmembrane region" description="Helical" evidence="8">
    <location>
        <begin position="12"/>
        <end position="37"/>
    </location>
</feature>
<keyword evidence="3 8" id="KW-0808">Transferase</keyword>
<dbReference type="OMA" id="PYAFICK"/>
<feature type="region of interest" description="Disordered" evidence="9">
    <location>
        <begin position="509"/>
        <end position="586"/>
    </location>
</feature>
<evidence type="ECO:0000313" key="11">
    <source>
        <dbReference type="EMBL" id="KAH7446673.1"/>
    </source>
</evidence>
<evidence type="ECO:0000256" key="6">
    <source>
        <dbReference type="ARBA" id="ARBA00023136"/>
    </source>
</evidence>
<evidence type="ECO:0000313" key="12">
    <source>
        <dbReference type="Proteomes" id="UP000825935"/>
    </source>
</evidence>
<dbReference type="InterPro" id="IPR039859">
    <property type="entry name" value="PFA4/ZDH16/20/ERF2-like"/>
</dbReference>
<feature type="compositionally biased region" description="Polar residues" evidence="9">
    <location>
        <begin position="525"/>
        <end position="544"/>
    </location>
</feature>
<keyword evidence="12" id="KW-1185">Reference proteome</keyword>
<comment type="catalytic activity">
    <reaction evidence="8">
        <text>L-cysteinyl-[protein] + hexadecanoyl-CoA = S-hexadecanoyl-L-cysteinyl-[protein] + CoA</text>
        <dbReference type="Rhea" id="RHEA:36683"/>
        <dbReference type="Rhea" id="RHEA-COMP:10131"/>
        <dbReference type="Rhea" id="RHEA-COMP:11032"/>
        <dbReference type="ChEBI" id="CHEBI:29950"/>
        <dbReference type="ChEBI" id="CHEBI:57287"/>
        <dbReference type="ChEBI" id="CHEBI:57379"/>
        <dbReference type="ChEBI" id="CHEBI:74151"/>
        <dbReference type="EC" id="2.3.1.225"/>
    </reaction>
</comment>
<evidence type="ECO:0000256" key="4">
    <source>
        <dbReference type="ARBA" id="ARBA00022692"/>
    </source>
</evidence>
<comment type="caution">
    <text evidence="11">The sequence shown here is derived from an EMBL/GenBank/DDBJ whole genome shotgun (WGS) entry which is preliminary data.</text>
</comment>
<dbReference type="GO" id="GO:0019706">
    <property type="term" value="F:protein-cysteine S-palmitoyltransferase activity"/>
    <property type="evidence" value="ECO:0007669"/>
    <property type="project" value="UniProtKB-EC"/>
</dbReference>
<evidence type="ECO:0000256" key="5">
    <source>
        <dbReference type="ARBA" id="ARBA00022989"/>
    </source>
</evidence>
<dbReference type="PANTHER" id="PTHR22883:SF265">
    <property type="entry name" value="PROTEIN S-ACYLTRANSFERASE 22-RELATED"/>
    <property type="match status" value="1"/>
</dbReference>
<feature type="compositionally biased region" description="Basic and acidic residues" evidence="9">
    <location>
        <begin position="438"/>
        <end position="447"/>
    </location>
</feature>
<keyword evidence="4 8" id="KW-0812">Transmembrane</keyword>
<sequence length="586" mass="63863">MRRHGWQLPYHPLQIVAIAVFFALVFAFYVFFAPFVGSRLLEIAVIVLYSPMVIVVFALYVWCVAVDPADDGLLHSKRCNSTACSRRTASSVDGKDLGISGHSRVDGCSNLEADQEEHLNLCWSQKFCACIHGLFCASKARTPPNEADMLYCSLCKVEISMDSKHCRVCDKCIDGFDHHCRWLNNCVGRKNYKDFVALMVSGIAMLILQWCVGLWVLVHCFLSFKHFQGVITSKLGSSFSYVAYISVVAVCTILAMAATYPLTQLFFFHILLIRKGFSTYDYIVAMREQEQKVTGEVVQSSPTSVSSSMGTTQSAGISAGAVQGRAWCTPPRLFVDHEELQQGIFPPERSLSVKDAALGPSKIDFDRKKPVKLNPWALASLNKDDVLRAAATAKKQSSILRPVKGKAEKTALHDSSGSMSSPGDVTAEYAAALSVNDSSRKGAESHRIPITQFPPGNFMDRGTFSSTNFDGNGSDSGDIIQLARRARKMLNPLQMEAMNAFKSSQAFSGAALSSSPDSSRASSEPHVSSSNRSNVYGISRTQDGSADWRYNAQGSESADESDGETGSPCTPIRQVVYAGKIGGSKS</sequence>
<dbReference type="InterPro" id="IPR001594">
    <property type="entry name" value="Palmitoyltrfase_DHHC"/>
</dbReference>
<dbReference type="PANTHER" id="PTHR22883">
    <property type="entry name" value="ZINC FINGER DHHC DOMAIN CONTAINING PROTEIN"/>
    <property type="match status" value="1"/>
</dbReference>